<dbReference type="HOGENOM" id="CLU_026911_5_2_9"/>
<evidence type="ECO:0000256" key="3">
    <source>
        <dbReference type="ARBA" id="ARBA00022475"/>
    </source>
</evidence>
<evidence type="ECO:0000256" key="5">
    <source>
        <dbReference type="ARBA" id="ARBA00022989"/>
    </source>
</evidence>
<feature type="transmembrane region" description="Helical" evidence="7">
    <location>
        <begin position="475"/>
        <end position="506"/>
    </location>
</feature>
<dbReference type="Pfam" id="PF13440">
    <property type="entry name" value="Polysacc_synt_3"/>
    <property type="match status" value="1"/>
</dbReference>
<protein>
    <submittedName>
        <fullName evidence="8">Polysaccharide biosynthesis protein</fullName>
    </submittedName>
</protein>
<dbReference type="EMBL" id="ACCJ01000026">
    <property type="protein sequence ID" value="EEG57340.1"/>
    <property type="molecule type" value="Genomic_DNA"/>
</dbReference>
<comment type="similarity">
    <text evidence="2">Belongs to the polysaccharide synthase family.</text>
</comment>
<feature type="transmembrane region" description="Helical" evidence="7">
    <location>
        <begin position="404"/>
        <end position="424"/>
    </location>
</feature>
<feature type="transmembrane region" description="Helical" evidence="7">
    <location>
        <begin position="555"/>
        <end position="573"/>
    </location>
</feature>
<evidence type="ECO:0000256" key="1">
    <source>
        <dbReference type="ARBA" id="ARBA00004651"/>
    </source>
</evidence>
<keyword evidence="5 7" id="KW-1133">Transmembrane helix</keyword>
<dbReference type="CDD" id="cd13127">
    <property type="entry name" value="MATE_tuaB_like"/>
    <property type="match status" value="1"/>
</dbReference>
<comment type="caution">
    <text evidence="8">The sequence shown here is derived from an EMBL/GenBank/DDBJ whole genome shotgun (WGS) entry which is preliminary data.</text>
</comment>
<evidence type="ECO:0000313" key="8">
    <source>
        <dbReference type="EMBL" id="EEG57340.1"/>
    </source>
</evidence>
<comment type="subcellular location">
    <subcellularLocation>
        <location evidence="1">Cell membrane</location>
        <topology evidence="1">Multi-pass membrane protein</topology>
    </subcellularLocation>
</comment>
<name>C0CUD1_9FIRM</name>
<feature type="transmembrane region" description="Helical" evidence="7">
    <location>
        <begin position="436"/>
        <end position="454"/>
    </location>
</feature>
<feature type="transmembrane region" description="Helical" evidence="7">
    <location>
        <begin position="365"/>
        <end position="383"/>
    </location>
</feature>
<keyword evidence="3" id="KW-1003">Cell membrane</keyword>
<evidence type="ECO:0000256" key="7">
    <source>
        <dbReference type="SAM" id="Phobius"/>
    </source>
</evidence>
<reference evidence="8 9" key="1">
    <citation type="submission" date="2009-01" db="EMBL/GenBank/DDBJ databases">
        <authorList>
            <person name="Fulton L."/>
            <person name="Clifton S."/>
            <person name="Fulton B."/>
            <person name="Xu J."/>
            <person name="Minx P."/>
            <person name="Pepin K.H."/>
            <person name="Johnson M."/>
            <person name="Bhonagiri V."/>
            <person name="Nash W.E."/>
            <person name="Mardis E.R."/>
            <person name="Wilson R.K."/>
        </authorList>
    </citation>
    <scope>NUCLEOTIDE SEQUENCE [LARGE SCALE GENOMIC DNA]</scope>
    <source>
        <strain evidence="8 9">DSM 15981</strain>
    </source>
</reference>
<evidence type="ECO:0000256" key="2">
    <source>
        <dbReference type="ARBA" id="ARBA00007430"/>
    </source>
</evidence>
<evidence type="ECO:0000256" key="4">
    <source>
        <dbReference type="ARBA" id="ARBA00022692"/>
    </source>
</evidence>
<dbReference type="Proteomes" id="UP000004756">
    <property type="component" value="Unassembled WGS sequence"/>
</dbReference>
<dbReference type="GO" id="GO:0005886">
    <property type="term" value="C:plasma membrane"/>
    <property type="evidence" value="ECO:0007669"/>
    <property type="project" value="UniProtKB-SubCell"/>
</dbReference>
<feature type="transmembrane region" description="Helical" evidence="7">
    <location>
        <begin position="526"/>
        <end position="543"/>
    </location>
</feature>
<accession>C0CUD1</accession>
<feature type="transmembrane region" description="Helical" evidence="7">
    <location>
        <begin position="259"/>
        <end position="285"/>
    </location>
</feature>
<keyword evidence="4 7" id="KW-0812">Transmembrane</keyword>
<dbReference type="PANTHER" id="PTHR30250:SF10">
    <property type="entry name" value="LIPOPOLYSACCHARIDE BIOSYNTHESIS PROTEIN WZXC"/>
    <property type="match status" value="1"/>
</dbReference>
<evidence type="ECO:0000313" key="9">
    <source>
        <dbReference type="Proteomes" id="UP000004756"/>
    </source>
</evidence>
<keyword evidence="6 7" id="KW-0472">Membrane</keyword>
<proteinExistence type="inferred from homology"/>
<feature type="transmembrane region" description="Helical" evidence="7">
    <location>
        <begin position="291"/>
        <end position="314"/>
    </location>
</feature>
<dbReference type="PANTHER" id="PTHR30250">
    <property type="entry name" value="PST FAMILY PREDICTED COLANIC ACID TRANSPORTER"/>
    <property type="match status" value="1"/>
</dbReference>
<dbReference type="InterPro" id="IPR050833">
    <property type="entry name" value="Poly_Biosynth_Transport"/>
</dbReference>
<gene>
    <name evidence="8" type="ORF">CLOSTASPAR_00580</name>
</gene>
<organism evidence="8 9">
    <name type="scientific">[Clostridium] asparagiforme DSM 15981</name>
    <dbReference type="NCBI Taxonomy" id="518636"/>
    <lineage>
        <taxon>Bacteria</taxon>
        <taxon>Bacillati</taxon>
        <taxon>Bacillota</taxon>
        <taxon>Clostridia</taxon>
        <taxon>Lachnospirales</taxon>
        <taxon>Lachnospiraceae</taxon>
        <taxon>Enterocloster</taxon>
    </lineage>
</organism>
<feature type="transmembrane region" description="Helical" evidence="7">
    <location>
        <begin position="191"/>
        <end position="214"/>
    </location>
</feature>
<sequence length="592" mass="64885">MQTGGEAPGSIKFHRQTDHAAPAFKPAGAVSVDYGLQVISREAFWVSGAQGAGSLRLCASPGTGDLHFPARIVQWWERNGLAAAPVVRGLQETCGRPAVNDCLTEGNKRLAETEIKGQVIKGLFWKISENFGAQGLQFVISILLARLLTPAEYGLVGIVMIFITLANVTVQSGFSTALIQKKNSDETDFSSVFYFGLCLAAAMYGALFFAAPAIARFYRNDVLVPIVRVLAFVLFPGSVISVQTAYVSRKMEFKGLFKATICAVVVSGAASIWMAYTGFGIWAIVGQQLSYYVVLMVCLFWTVTWRPGLVCSFIRIVRILSFGWKLLAASLIDTLFNNLYGLIMGKIYNEELLGIYNRGDQFPKLIVNNLGAAIQAVLLPAFSSRQGEAAEVRSMVRRAIRTSSFLVLPMLFGLFAVADTMVLALLGEKWLVCVPYLRIMCVAYSFWPIHITNLQAINAVGRSDVFLKLEVIKKVVGILGLVVGIRYSPIVLVSIKAALDFLSTFINAWPNKKLLGYSIGSQWRDIMPSMALSLVMCALVYGLQFALPGGPWMKLILQILAGAGIYGGLAWLFKVESFTYLFNLVSVRMGRR</sequence>
<evidence type="ECO:0000256" key="6">
    <source>
        <dbReference type="ARBA" id="ARBA00023136"/>
    </source>
</evidence>
<reference evidence="8 9" key="2">
    <citation type="submission" date="2009-02" db="EMBL/GenBank/DDBJ databases">
        <title>Draft genome sequence of Clostridium asparagiforme (DSM 15981).</title>
        <authorList>
            <person name="Sudarsanam P."/>
            <person name="Ley R."/>
            <person name="Guruge J."/>
            <person name="Turnbaugh P.J."/>
            <person name="Mahowald M."/>
            <person name="Liep D."/>
            <person name="Gordon J."/>
        </authorList>
    </citation>
    <scope>NUCLEOTIDE SEQUENCE [LARGE SCALE GENOMIC DNA]</scope>
    <source>
        <strain evidence="8 9">DSM 15981</strain>
    </source>
</reference>
<feature type="transmembrane region" description="Helical" evidence="7">
    <location>
        <begin position="326"/>
        <end position="345"/>
    </location>
</feature>
<dbReference type="AlphaFoldDB" id="C0CUD1"/>
<feature type="transmembrane region" description="Helical" evidence="7">
    <location>
        <begin position="155"/>
        <end position="179"/>
    </location>
</feature>
<keyword evidence="9" id="KW-1185">Reference proteome</keyword>
<feature type="transmembrane region" description="Helical" evidence="7">
    <location>
        <begin position="226"/>
        <end position="247"/>
    </location>
</feature>